<reference evidence="10" key="2">
    <citation type="submission" date="2019-04" db="EMBL/GenBank/DDBJ databases">
        <title>Evolution of Biomass-Degrading Anaerobic Consortia Revealed by Metagenomics.</title>
        <authorList>
            <person name="Peng X."/>
        </authorList>
    </citation>
    <scope>NUCLEOTIDE SEQUENCE</scope>
    <source>
        <strain evidence="10">SIG254</strain>
    </source>
</reference>
<reference evidence="9 11" key="1">
    <citation type="submission" date="2014-07" db="EMBL/GenBank/DDBJ databases">
        <title>Draft genome of Clostridium sulfidigenes 113A isolated from sediments associated with methane hydrate from Krishna Godavari basin.</title>
        <authorList>
            <person name="Honkalas V.S."/>
            <person name="Dabir A.P."/>
            <person name="Arora P."/>
            <person name="Dhakephalkar P.K."/>
        </authorList>
    </citation>
    <scope>NUCLEOTIDE SEQUENCE [LARGE SCALE GENOMIC DNA]</scope>
    <source>
        <strain evidence="9 11">113A</strain>
    </source>
</reference>
<comment type="similarity">
    <text evidence="6">Belongs to the ThrE exporter (TC 2.A.79) family.</text>
</comment>
<dbReference type="Proteomes" id="UP000028542">
    <property type="component" value="Unassembled WGS sequence"/>
</dbReference>
<evidence type="ECO:0000256" key="3">
    <source>
        <dbReference type="ARBA" id="ARBA00022692"/>
    </source>
</evidence>
<organism evidence="9 11">
    <name type="scientific">Clostridium sulfidigenes</name>
    <dbReference type="NCBI Taxonomy" id="318464"/>
    <lineage>
        <taxon>Bacteria</taxon>
        <taxon>Bacillati</taxon>
        <taxon>Bacillota</taxon>
        <taxon>Clostridia</taxon>
        <taxon>Eubacteriales</taxon>
        <taxon>Clostridiaceae</taxon>
        <taxon>Clostridium</taxon>
    </lineage>
</organism>
<evidence type="ECO:0000313" key="9">
    <source>
        <dbReference type="EMBL" id="KEZ85504.1"/>
    </source>
</evidence>
<comment type="subcellular location">
    <subcellularLocation>
        <location evidence="1">Cell membrane</location>
        <topology evidence="1">Multi-pass membrane protein</topology>
    </subcellularLocation>
</comment>
<dbReference type="EMBL" id="JPMD01000035">
    <property type="protein sequence ID" value="KEZ85504.1"/>
    <property type="molecule type" value="Genomic_DNA"/>
</dbReference>
<feature type="transmembrane region" description="Helical" evidence="7">
    <location>
        <begin position="194"/>
        <end position="212"/>
    </location>
</feature>
<sequence>MITDNIVNLAAEAGKIMLENGGETYRVEQTINMICKSYGIDNAESFVSPTAIITSTMDENGRNSTIIKRITSRATDLEKVALINNLSRQIQSHPLTLDELRKELKYIRSFPKYSNSIKTFFAGVTTGTFTLLFGGSFSDFIIAFGVGILINLLSSMLSRLSVNEFFINVAGGALAAIIGLFFSYINPIFHKDEIIIGSIMLLVPGLVITNAIRDTIAGDLLSGLSRTLEAIMIAGAIAIGAAFSFKIWMSIIGGM</sequence>
<keyword evidence="3 7" id="KW-0812">Transmembrane</keyword>
<feature type="transmembrane region" description="Helical" evidence="7">
    <location>
        <begin position="232"/>
        <end position="252"/>
    </location>
</feature>
<evidence type="ECO:0000259" key="8">
    <source>
        <dbReference type="Pfam" id="PF06738"/>
    </source>
</evidence>
<evidence type="ECO:0000313" key="11">
    <source>
        <dbReference type="Proteomes" id="UP000028542"/>
    </source>
</evidence>
<gene>
    <name evidence="10" type="ORF">E7215_16610</name>
    <name evidence="9" type="ORF">IO99_14690</name>
</gene>
<dbReference type="PANTHER" id="PTHR34390">
    <property type="entry name" value="UPF0442 PROTEIN YJJB-RELATED"/>
    <property type="match status" value="1"/>
</dbReference>
<evidence type="ECO:0000256" key="4">
    <source>
        <dbReference type="ARBA" id="ARBA00022989"/>
    </source>
</evidence>
<evidence type="ECO:0000256" key="2">
    <source>
        <dbReference type="ARBA" id="ARBA00022475"/>
    </source>
</evidence>
<keyword evidence="2" id="KW-1003">Cell membrane</keyword>
<comment type="caution">
    <text evidence="9">The sequence shown here is derived from an EMBL/GenBank/DDBJ whole genome shotgun (WGS) entry which is preliminary data.</text>
</comment>
<dbReference type="Proteomes" id="UP000768462">
    <property type="component" value="Unassembled WGS sequence"/>
</dbReference>
<evidence type="ECO:0000256" key="7">
    <source>
        <dbReference type="SAM" id="Phobius"/>
    </source>
</evidence>
<dbReference type="AlphaFoldDB" id="A0A084J970"/>
<dbReference type="InterPro" id="IPR050539">
    <property type="entry name" value="ThrE_Dicarb/AminoAcid_Exp"/>
</dbReference>
<feature type="transmembrane region" description="Helical" evidence="7">
    <location>
        <begin position="165"/>
        <end position="185"/>
    </location>
</feature>
<dbReference type="eggNOG" id="COG2966">
    <property type="taxonomic scope" value="Bacteria"/>
</dbReference>
<dbReference type="Pfam" id="PF06738">
    <property type="entry name" value="ThrE"/>
    <property type="match status" value="1"/>
</dbReference>
<feature type="transmembrane region" description="Helical" evidence="7">
    <location>
        <begin position="120"/>
        <end position="153"/>
    </location>
</feature>
<accession>A0A084J970</accession>
<feature type="domain" description="Threonine/serine exporter-like N-terminal" evidence="8">
    <location>
        <begin position="9"/>
        <end position="247"/>
    </location>
</feature>
<name>A0A084J970_9CLOT</name>
<dbReference type="EMBL" id="SVCM01000194">
    <property type="protein sequence ID" value="MBE6061763.1"/>
    <property type="molecule type" value="Genomic_DNA"/>
</dbReference>
<keyword evidence="11" id="KW-1185">Reference proteome</keyword>
<dbReference type="PANTHER" id="PTHR34390:SF2">
    <property type="entry name" value="SUCCINATE TRANSPORTER SUBUNIT YJJP-RELATED"/>
    <property type="match status" value="1"/>
</dbReference>
<dbReference type="InterPro" id="IPR010619">
    <property type="entry name" value="ThrE-like_N"/>
</dbReference>
<proteinExistence type="inferred from homology"/>
<protein>
    <submittedName>
        <fullName evidence="9">Membrane protein</fullName>
    </submittedName>
    <submittedName>
        <fullName evidence="10">Threonine/serine exporter</fullName>
    </submittedName>
</protein>
<keyword evidence="4 7" id="KW-1133">Transmembrane helix</keyword>
<evidence type="ECO:0000256" key="5">
    <source>
        <dbReference type="ARBA" id="ARBA00023136"/>
    </source>
</evidence>
<keyword evidence="5 7" id="KW-0472">Membrane</keyword>
<evidence type="ECO:0000256" key="6">
    <source>
        <dbReference type="ARBA" id="ARBA00034125"/>
    </source>
</evidence>
<dbReference type="GO" id="GO:0022857">
    <property type="term" value="F:transmembrane transporter activity"/>
    <property type="evidence" value="ECO:0007669"/>
    <property type="project" value="InterPro"/>
</dbReference>
<evidence type="ECO:0000256" key="1">
    <source>
        <dbReference type="ARBA" id="ARBA00004651"/>
    </source>
</evidence>
<dbReference type="GO" id="GO:0005886">
    <property type="term" value="C:plasma membrane"/>
    <property type="evidence" value="ECO:0007669"/>
    <property type="project" value="UniProtKB-SubCell"/>
</dbReference>
<dbReference type="GO" id="GO:0015744">
    <property type="term" value="P:succinate transport"/>
    <property type="evidence" value="ECO:0007669"/>
    <property type="project" value="TreeGrafter"/>
</dbReference>
<dbReference type="STRING" id="318464.IO99_14690"/>
<dbReference type="RefSeq" id="WP_035134500.1">
    <property type="nucleotide sequence ID" value="NZ_JPMD01000035.1"/>
</dbReference>
<evidence type="ECO:0000313" key="10">
    <source>
        <dbReference type="EMBL" id="MBE6061763.1"/>
    </source>
</evidence>